<reference evidence="16 17" key="1">
    <citation type="journal article" date="2017" name="Int. J. Syst. Evol. Microbiol.">
        <title>Oleiagrimonas citrea sp. nov., a marine bacterium isolated from tidal flat sediment and emended description of the genus Oleiagrimonas Fang et al. 2015 and Oleiagrimonas soli.</title>
        <authorList>
            <person name="Yang S.H."/>
            <person name="Seo H.S."/>
            <person name="Seong C.N."/>
            <person name="Kwon K.K."/>
        </authorList>
    </citation>
    <scope>NUCLEOTIDE SEQUENCE [LARGE SCALE GENOMIC DNA]</scope>
    <source>
        <strain evidence="16 17">MEBiC09124</strain>
    </source>
</reference>
<dbReference type="EC" id="3.2.2.31" evidence="4 14"/>
<proteinExistence type="inferred from homology"/>
<organism evidence="16 17">
    <name type="scientific">Oleiagrimonas citrea</name>
    <dbReference type="NCBI Taxonomy" id="1665687"/>
    <lineage>
        <taxon>Bacteria</taxon>
        <taxon>Pseudomonadati</taxon>
        <taxon>Pseudomonadota</taxon>
        <taxon>Gammaproteobacteria</taxon>
        <taxon>Lysobacterales</taxon>
        <taxon>Rhodanobacteraceae</taxon>
        <taxon>Oleiagrimonas</taxon>
    </lineage>
</organism>
<evidence type="ECO:0000256" key="10">
    <source>
        <dbReference type="ARBA" id="ARBA00023004"/>
    </source>
</evidence>
<dbReference type="Pfam" id="PF00633">
    <property type="entry name" value="HHH"/>
    <property type="match status" value="1"/>
</dbReference>
<evidence type="ECO:0000256" key="6">
    <source>
        <dbReference type="ARBA" id="ARBA00022485"/>
    </source>
</evidence>
<dbReference type="InterPro" id="IPR011257">
    <property type="entry name" value="DNA_glycosylase"/>
</dbReference>
<comment type="similarity">
    <text evidence="3 14">Belongs to the Nth/MutY family.</text>
</comment>
<dbReference type="SUPFAM" id="SSF48150">
    <property type="entry name" value="DNA-glycosylase"/>
    <property type="match status" value="1"/>
</dbReference>
<comment type="caution">
    <text evidence="16">The sequence shown here is derived from an EMBL/GenBank/DDBJ whole genome shotgun (WGS) entry which is preliminary data.</text>
</comment>
<dbReference type="PANTHER" id="PTHR42944">
    <property type="entry name" value="ADENINE DNA GLYCOSYLASE"/>
    <property type="match status" value="1"/>
</dbReference>
<dbReference type="RefSeq" id="WP_168609615.1">
    <property type="nucleotide sequence ID" value="NZ_JAAZQD010000004.1"/>
</dbReference>
<evidence type="ECO:0000256" key="9">
    <source>
        <dbReference type="ARBA" id="ARBA00022801"/>
    </source>
</evidence>
<sequence>MTPLAEPLLAWFDRHGRHDLPWQHPRSAYRVWLSEIMLQQTRVETVIDYFQRFVTQLPTLADLARADEDEVLALWSGLGYYRRARFLHRAALQCMREHDGELPRDFDALAALPGIGRSTAGAILAQAHGLRFPILDGNVKRVLTRLHGIHGHPGQRVVEKQLWTLAEQHTPHERLADYTQAIMDLGATLCTRSRPRCDDCPLQSRCVAHAEDLTDALPTPKPSRAIPTRHTLMLLLRDHERRVLLQRRGPEGVWSGLWSLPEAENETDALQKAKRLAEVDDAQTLTAFIHVFSHYRLEIRPLLFEAATAAKRIADNDDLRWCDPTQIQTLGLPAPVRKLLNDTWESDA</sequence>
<evidence type="ECO:0000256" key="12">
    <source>
        <dbReference type="ARBA" id="ARBA00023204"/>
    </source>
</evidence>
<dbReference type="GO" id="GO:0032357">
    <property type="term" value="F:oxidized purine DNA binding"/>
    <property type="evidence" value="ECO:0007669"/>
    <property type="project" value="TreeGrafter"/>
</dbReference>
<feature type="domain" description="HhH-GPD" evidence="15">
    <location>
        <begin position="37"/>
        <end position="188"/>
    </location>
</feature>
<evidence type="ECO:0000256" key="14">
    <source>
        <dbReference type="RuleBase" id="RU365096"/>
    </source>
</evidence>
<dbReference type="GO" id="GO:0035485">
    <property type="term" value="F:adenine/guanine mispair binding"/>
    <property type="evidence" value="ECO:0007669"/>
    <property type="project" value="TreeGrafter"/>
</dbReference>
<dbReference type="GO" id="GO:0034039">
    <property type="term" value="F:8-oxo-7,8-dihydroguanine DNA N-glycosylase activity"/>
    <property type="evidence" value="ECO:0007669"/>
    <property type="project" value="TreeGrafter"/>
</dbReference>
<gene>
    <name evidence="16" type="primary">mutY</name>
    <name evidence="16" type="ORF">HF690_12165</name>
</gene>
<evidence type="ECO:0000313" key="16">
    <source>
        <dbReference type="EMBL" id="NKZ39705.1"/>
    </source>
</evidence>
<dbReference type="GO" id="GO:0051539">
    <property type="term" value="F:4 iron, 4 sulfur cluster binding"/>
    <property type="evidence" value="ECO:0007669"/>
    <property type="project" value="UniProtKB-UniRule"/>
</dbReference>
<evidence type="ECO:0000313" key="17">
    <source>
        <dbReference type="Proteomes" id="UP000541636"/>
    </source>
</evidence>
<keyword evidence="11" id="KW-0411">Iron-sulfur</keyword>
<keyword evidence="6" id="KW-0004">4Fe-4S</keyword>
<dbReference type="SUPFAM" id="SSF55811">
    <property type="entry name" value="Nudix"/>
    <property type="match status" value="1"/>
</dbReference>
<dbReference type="FunFam" id="1.10.340.30:FF:000002">
    <property type="entry name" value="Adenine DNA glycosylase"/>
    <property type="match status" value="1"/>
</dbReference>
<dbReference type="InterPro" id="IPR023170">
    <property type="entry name" value="HhH_base_excis_C"/>
</dbReference>
<dbReference type="SMART" id="SM00478">
    <property type="entry name" value="ENDO3c"/>
    <property type="match status" value="1"/>
</dbReference>
<dbReference type="EMBL" id="JAAZQD010000004">
    <property type="protein sequence ID" value="NKZ39705.1"/>
    <property type="molecule type" value="Genomic_DNA"/>
</dbReference>
<evidence type="ECO:0000256" key="3">
    <source>
        <dbReference type="ARBA" id="ARBA00008343"/>
    </source>
</evidence>
<comment type="function">
    <text evidence="2">Adenine glycosylase active on G-A mispairs. MutY also corrects error-prone DNA synthesis past GO lesions which are due to the oxidatively damaged form of guanine: 7,8-dihydro-8-oxoguanine (8-oxo-dGTP).</text>
</comment>
<keyword evidence="13 14" id="KW-0326">Glycosidase</keyword>
<dbReference type="PROSITE" id="PS00764">
    <property type="entry name" value="ENDONUCLEASE_III_1"/>
    <property type="match status" value="1"/>
</dbReference>
<dbReference type="Proteomes" id="UP000541636">
    <property type="component" value="Unassembled WGS sequence"/>
</dbReference>
<dbReference type="InterPro" id="IPR044298">
    <property type="entry name" value="MIG/MutY"/>
</dbReference>
<dbReference type="Gene3D" id="3.90.79.10">
    <property type="entry name" value="Nucleoside Triphosphate Pyrophosphohydrolase"/>
    <property type="match status" value="1"/>
</dbReference>
<evidence type="ECO:0000256" key="8">
    <source>
        <dbReference type="ARBA" id="ARBA00022763"/>
    </source>
</evidence>
<evidence type="ECO:0000256" key="1">
    <source>
        <dbReference type="ARBA" id="ARBA00000843"/>
    </source>
</evidence>
<dbReference type="GO" id="GO:0046872">
    <property type="term" value="F:metal ion binding"/>
    <property type="evidence" value="ECO:0007669"/>
    <property type="project" value="UniProtKB-UniRule"/>
</dbReference>
<dbReference type="GO" id="GO:0006298">
    <property type="term" value="P:mismatch repair"/>
    <property type="evidence" value="ECO:0007669"/>
    <property type="project" value="TreeGrafter"/>
</dbReference>
<dbReference type="AlphaFoldDB" id="A0A846ZN26"/>
<dbReference type="CDD" id="cd00056">
    <property type="entry name" value="ENDO3c"/>
    <property type="match status" value="1"/>
</dbReference>
<evidence type="ECO:0000256" key="11">
    <source>
        <dbReference type="ARBA" id="ARBA00023014"/>
    </source>
</evidence>
<keyword evidence="17" id="KW-1185">Reference proteome</keyword>
<keyword evidence="12" id="KW-0234">DNA repair</keyword>
<evidence type="ECO:0000256" key="5">
    <source>
        <dbReference type="ARBA" id="ARBA00022023"/>
    </source>
</evidence>
<dbReference type="CDD" id="cd03431">
    <property type="entry name" value="NUDIX_DNA_Glycosylase_C-MutY"/>
    <property type="match status" value="1"/>
</dbReference>
<keyword evidence="10 14" id="KW-0408">Iron</keyword>
<keyword evidence="9" id="KW-0378">Hydrolase</keyword>
<keyword evidence="8 14" id="KW-0227">DNA damage</keyword>
<evidence type="ECO:0000256" key="7">
    <source>
        <dbReference type="ARBA" id="ARBA00022723"/>
    </source>
</evidence>
<dbReference type="Pfam" id="PF14815">
    <property type="entry name" value="NUDIX_4"/>
    <property type="match status" value="1"/>
</dbReference>
<comment type="cofactor">
    <cofactor evidence="14">
        <name>[4Fe-4S] cluster</name>
        <dbReference type="ChEBI" id="CHEBI:49883"/>
    </cofactor>
    <text evidence="14">Binds 1 [4Fe-4S] cluster.</text>
</comment>
<dbReference type="InterPro" id="IPR000445">
    <property type="entry name" value="HhH_motif"/>
</dbReference>
<dbReference type="GO" id="GO:0000701">
    <property type="term" value="F:purine-specific mismatch base pair DNA N-glycosylase activity"/>
    <property type="evidence" value="ECO:0007669"/>
    <property type="project" value="UniProtKB-EC"/>
</dbReference>
<dbReference type="InterPro" id="IPR005760">
    <property type="entry name" value="A/G_AdeGlyc_MutY"/>
</dbReference>
<accession>A0A846ZN26</accession>
<comment type="catalytic activity">
    <reaction evidence="1 14">
        <text>Hydrolyzes free adenine bases from 7,8-dihydro-8-oxoguanine:adenine mismatched double-stranded DNA, leaving an apurinic site.</text>
        <dbReference type="EC" id="3.2.2.31"/>
    </reaction>
</comment>
<dbReference type="InterPro" id="IPR015797">
    <property type="entry name" value="NUDIX_hydrolase-like_dom_sf"/>
</dbReference>
<dbReference type="Pfam" id="PF00730">
    <property type="entry name" value="HhH-GPD"/>
    <property type="match status" value="1"/>
</dbReference>
<dbReference type="InterPro" id="IPR004035">
    <property type="entry name" value="Endouclease-III_FeS-bd_BS"/>
</dbReference>
<dbReference type="GO" id="GO:0006284">
    <property type="term" value="P:base-excision repair"/>
    <property type="evidence" value="ECO:0007669"/>
    <property type="project" value="UniProtKB-UniRule"/>
</dbReference>
<dbReference type="InterPro" id="IPR029119">
    <property type="entry name" value="MutY_C"/>
</dbReference>
<name>A0A846ZN26_9GAMM</name>
<evidence type="ECO:0000259" key="15">
    <source>
        <dbReference type="SMART" id="SM00478"/>
    </source>
</evidence>
<protein>
    <recommendedName>
        <fullName evidence="5 14">Adenine DNA glycosylase</fullName>
        <ecNumber evidence="4 14">3.2.2.31</ecNumber>
    </recommendedName>
</protein>
<dbReference type="Gene3D" id="1.10.1670.10">
    <property type="entry name" value="Helix-hairpin-Helix base-excision DNA repair enzymes (C-terminal)"/>
    <property type="match status" value="1"/>
</dbReference>
<evidence type="ECO:0000256" key="13">
    <source>
        <dbReference type="ARBA" id="ARBA00023295"/>
    </source>
</evidence>
<dbReference type="NCBIfam" id="TIGR01084">
    <property type="entry name" value="mutY"/>
    <property type="match status" value="1"/>
</dbReference>
<evidence type="ECO:0000256" key="4">
    <source>
        <dbReference type="ARBA" id="ARBA00012045"/>
    </source>
</evidence>
<dbReference type="PANTHER" id="PTHR42944:SF1">
    <property type="entry name" value="ADENINE DNA GLYCOSYLASE"/>
    <property type="match status" value="1"/>
</dbReference>
<dbReference type="Gene3D" id="1.10.340.30">
    <property type="entry name" value="Hypothetical protein, domain 2"/>
    <property type="match status" value="1"/>
</dbReference>
<evidence type="ECO:0000256" key="2">
    <source>
        <dbReference type="ARBA" id="ARBA00002933"/>
    </source>
</evidence>
<keyword evidence="7" id="KW-0479">Metal-binding</keyword>
<dbReference type="InterPro" id="IPR003265">
    <property type="entry name" value="HhH-GPD_domain"/>
</dbReference>